<evidence type="ECO:0008006" key="3">
    <source>
        <dbReference type="Google" id="ProtNLM"/>
    </source>
</evidence>
<comment type="caution">
    <text evidence="1">The sequence shown here is derived from an EMBL/GenBank/DDBJ whole genome shotgun (WGS) entry which is preliminary data.</text>
</comment>
<protein>
    <recommendedName>
        <fullName evidence="3">Transposase</fullName>
    </recommendedName>
</protein>
<accession>A0ABR8U984</accession>
<keyword evidence="2" id="KW-1185">Reference proteome</keyword>
<name>A0ABR8U984_9BACL</name>
<gene>
    <name evidence="1" type="ORF">H9649_08285</name>
</gene>
<dbReference type="NCBIfam" id="NF047593">
    <property type="entry name" value="IS66_ISAeme5_TnpA"/>
    <property type="match status" value="1"/>
</dbReference>
<evidence type="ECO:0000313" key="2">
    <source>
        <dbReference type="Proteomes" id="UP000626786"/>
    </source>
</evidence>
<dbReference type="RefSeq" id="WP_191694273.1">
    <property type="nucleotide sequence ID" value="NZ_JACSQN010000006.1"/>
</dbReference>
<evidence type="ECO:0000313" key="1">
    <source>
        <dbReference type="EMBL" id="MBD7984575.1"/>
    </source>
</evidence>
<proteinExistence type="predicted"/>
<sequence length="106" mass="12177">MANHNELRKEWEGRISDFKLSGQSGAGCCAANQINLQQFYYWRKRLMSEDQLGNQSPDWVTFEVGKPTIDSYDHIRVLVGEVIIEVKQGYDSNLLVNLIRILRASC</sequence>
<reference evidence="1 2" key="1">
    <citation type="submission" date="2020-08" db="EMBL/GenBank/DDBJ databases">
        <title>A Genomic Blueprint of the Chicken Gut Microbiome.</title>
        <authorList>
            <person name="Gilroy R."/>
            <person name="Ravi A."/>
            <person name="Getino M."/>
            <person name="Pursley I."/>
            <person name="Horton D.L."/>
            <person name="Alikhan N.-F."/>
            <person name="Baker D."/>
            <person name="Gharbi K."/>
            <person name="Hall N."/>
            <person name="Watson M."/>
            <person name="Adriaenssens E.M."/>
            <person name="Foster-Nyarko E."/>
            <person name="Jarju S."/>
            <person name="Secka A."/>
            <person name="Antonio M."/>
            <person name="Oren A."/>
            <person name="Chaudhuri R."/>
            <person name="La Ragione R.M."/>
            <person name="Hildebrand F."/>
            <person name="Pallen M.J."/>
        </authorList>
    </citation>
    <scope>NUCLEOTIDE SEQUENCE [LARGE SCALE GENOMIC DNA]</scope>
    <source>
        <strain evidence="1 2">Sa2YVA2</strain>
    </source>
</reference>
<dbReference type="Proteomes" id="UP000626786">
    <property type="component" value="Unassembled WGS sequence"/>
</dbReference>
<dbReference type="EMBL" id="JACSQN010000006">
    <property type="protein sequence ID" value="MBD7984575.1"/>
    <property type="molecule type" value="Genomic_DNA"/>
</dbReference>
<organism evidence="1 2">
    <name type="scientific">Sporosarcina quadrami</name>
    <dbReference type="NCBI Taxonomy" id="2762234"/>
    <lineage>
        <taxon>Bacteria</taxon>
        <taxon>Bacillati</taxon>
        <taxon>Bacillota</taxon>
        <taxon>Bacilli</taxon>
        <taxon>Bacillales</taxon>
        <taxon>Caryophanaceae</taxon>
        <taxon>Sporosarcina</taxon>
    </lineage>
</organism>